<proteinExistence type="predicted"/>
<organism evidence="1 2">
    <name type="scientific">Prunus dulcis</name>
    <name type="common">Almond</name>
    <name type="synonym">Amygdalus dulcis</name>
    <dbReference type="NCBI Taxonomy" id="3755"/>
    <lineage>
        <taxon>Eukaryota</taxon>
        <taxon>Viridiplantae</taxon>
        <taxon>Streptophyta</taxon>
        <taxon>Embryophyta</taxon>
        <taxon>Tracheophyta</taxon>
        <taxon>Spermatophyta</taxon>
        <taxon>Magnoliopsida</taxon>
        <taxon>eudicotyledons</taxon>
        <taxon>Gunneridae</taxon>
        <taxon>Pentapetalae</taxon>
        <taxon>rosids</taxon>
        <taxon>fabids</taxon>
        <taxon>Rosales</taxon>
        <taxon>Rosaceae</taxon>
        <taxon>Amygdaloideae</taxon>
        <taxon>Amygdaleae</taxon>
        <taxon>Prunus</taxon>
    </lineage>
</organism>
<dbReference type="AlphaFoldDB" id="A0A5E4GQ71"/>
<dbReference type="EMBL" id="CABIKO010001437">
    <property type="protein sequence ID" value="VVA41692.1"/>
    <property type="molecule type" value="Genomic_DNA"/>
</dbReference>
<evidence type="ECO:0000313" key="1">
    <source>
        <dbReference type="EMBL" id="VVA41692.1"/>
    </source>
</evidence>
<dbReference type="Proteomes" id="UP000327085">
    <property type="component" value="Unassembled WGS sequence"/>
</dbReference>
<gene>
    <name evidence="1" type="ORF">ALMOND_2B005462</name>
</gene>
<accession>A0A5E4GQ71</accession>
<dbReference type="InParanoid" id="A0A5E4GQ71"/>
<evidence type="ECO:0000313" key="2">
    <source>
        <dbReference type="Proteomes" id="UP000327085"/>
    </source>
</evidence>
<name>A0A5E4GQ71_PRUDU</name>
<dbReference type="Gramene" id="VVA41692">
    <property type="protein sequence ID" value="VVA41692"/>
    <property type="gene ID" value="Prudul26B005462"/>
</dbReference>
<dbReference type="OMA" id="DADYIPM"/>
<feature type="non-terminal residue" evidence="1">
    <location>
        <position position="116"/>
    </location>
</feature>
<sequence length="116" mass="12400">MAFTNSALFASSLTLHLSKISDSEFALPPHLSPYEPSKLLPFPTICSQHADTFSRKMNTVCASTNGLNAVGSTSLKSDQDGDYVPMPVVMIDQDSDSDATTVQLSFGDRLGALIDT</sequence>
<protein>
    <submittedName>
        <fullName evidence="1">PREDICTED: ACT domain-containing</fullName>
    </submittedName>
</protein>
<reference evidence="2" key="1">
    <citation type="journal article" date="2020" name="Plant J.">
        <title>Transposons played a major role in the diversification between the closely related almond and peach genomes: results from the almond genome sequence.</title>
        <authorList>
            <person name="Alioto T."/>
            <person name="Alexiou K.G."/>
            <person name="Bardil A."/>
            <person name="Barteri F."/>
            <person name="Castanera R."/>
            <person name="Cruz F."/>
            <person name="Dhingra A."/>
            <person name="Duval H."/>
            <person name="Fernandez I Marti A."/>
            <person name="Frias L."/>
            <person name="Galan B."/>
            <person name="Garcia J.L."/>
            <person name="Howad W."/>
            <person name="Gomez-Garrido J."/>
            <person name="Gut M."/>
            <person name="Julca I."/>
            <person name="Morata J."/>
            <person name="Puigdomenech P."/>
            <person name="Ribeca P."/>
            <person name="Rubio Cabetas M.J."/>
            <person name="Vlasova A."/>
            <person name="Wirthensohn M."/>
            <person name="Garcia-Mas J."/>
            <person name="Gabaldon T."/>
            <person name="Casacuberta J.M."/>
            <person name="Arus P."/>
        </authorList>
    </citation>
    <scope>NUCLEOTIDE SEQUENCE [LARGE SCALE GENOMIC DNA]</scope>
    <source>
        <strain evidence="2">cv. Texas</strain>
    </source>
</reference>